<evidence type="ECO:0000313" key="2">
    <source>
        <dbReference type="EMBL" id="KAF2023412.1"/>
    </source>
</evidence>
<reference evidence="2" key="1">
    <citation type="journal article" date="2020" name="Stud. Mycol.">
        <title>101 Dothideomycetes genomes: a test case for predicting lifestyles and emergence of pathogens.</title>
        <authorList>
            <person name="Haridas S."/>
            <person name="Albert R."/>
            <person name="Binder M."/>
            <person name="Bloem J."/>
            <person name="Labutti K."/>
            <person name="Salamov A."/>
            <person name="Andreopoulos B."/>
            <person name="Baker S."/>
            <person name="Barry K."/>
            <person name="Bills G."/>
            <person name="Bluhm B."/>
            <person name="Cannon C."/>
            <person name="Castanera R."/>
            <person name="Culley D."/>
            <person name="Daum C."/>
            <person name="Ezra D."/>
            <person name="Gonzalez J."/>
            <person name="Henrissat B."/>
            <person name="Kuo A."/>
            <person name="Liang C."/>
            <person name="Lipzen A."/>
            <person name="Lutzoni F."/>
            <person name="Magnuson J."/>
            <person name="Mondo S."/>
            <person name="Nolan M."/>
            <person name="Ohm R."/>
            <person name="Pangilinan J."/>
            <person name="Park H.-J."/>
            <person name="Ramirez L."/>
            <person name="Alfaro M."/>
            <person name="Sun H."/>
            <person name="Tritt A."/>
            <person name="Yoshinaga Y."/>
            <person name="Zwiers L.-H."/>
            <person name="Turgeon B."/>
            <person name="Goodwin S."/>
            <person name="Spatafora J."/>
            <person name="Crous P."/>
            <person name="Grigoriev I."/>
        </authorList>
    </citation>
    <scope>NUCLEOTIDE SEQUENCE</scope>
    <source>
        <strain evidence="2">CBS 110217</strain>
    </source>
</reference>
<comment type="caution">
    <text evidence="2">The sequence shown here is derived from an EMBL/GenBank/DDBJ whole genome shotgun (WGS) entry which is preliminary data.</text>
</comment>
<keyword evidence="3" id="KW-1185">Reference proteome</keyword>
<dbReference type="Proteomes" id="UP000799777">
    <property type="component" value="Unassembled WGS sequence"/>
</dbReference>
<feature type="compositionally biased region" description="Acidic residues" evidence="1">
    <location>
        <begin position="123"/>
        <end position="133"/>
    </location>
</feature>
<protein>
    <submittedName>
        <fullName evidence="2">Uncharacterized protein</fullName>
    </submittedName>
</protein>
<feature type="region of interest" description="Disordered" evidence="1">
    <location>
        <begin position="80"/>
        <end position="160"/>
    </location>
</feature>
<gene>
    <name evidence="2" type="ORF">EK21DRAFT_94930</name>
</gene>
<evidence type="ECO:0000313" key="3">
    <source>
        <dbReference type="Proteomes" id="UP000799777"/>
    </source>
</evidence>
<evidence type="ECO:0000256" key="1">
    <source>
        <dbReference type="SAM" id="MobiDB-lite"/>
    </source>
</evidence>
<sequence>MSSSWHQRRKQATRDTQKETLQHVVTVLDIEDPPEVDDADIDEVLGLSPTLNRTLRDQGDQANTPEIDEAEDQLLHKMRHQQTDSDTIHVVVPDKLSQPRSLLTLEATPDPRLSSISIMPGQFEDEDDDEESDQNTALPQGWRSLGPDQEIPDLRENNAP</sequence>
<dbReference type="EMBL" id="ML978351">
    <property type="protein sequence ID" value="KAF2023412.1"/>
    <property type="molecule type" value="Genomic_DNA"/>
</dbReference>
<organism evidence="2 3">
    <name type="scientific">Setomelanomma holmii</name>
    <dbReference type="NCBI Taxonomy" id="210430"/>
    <lineage>
        <taxon>Eukaryota</taxon>
        <taxon>Fungi</taxon>
        <taxon>Dikarya</taxon>
        <taxon>Ascomycota</taxon>
        <taxon>Pezizomycotina</taxon>
        <taxon>Dothideomycetes</taxon>
        <taxon>Pleosporomycetidae</taxon>
        <taxon>Pleosporales</taxon>
        <taxon>Pleosporineae</taxon>
        <taxon>Phaeosphaeriaceae</taxon>
        <taxon>Setomelanomma</taxon>
    </lineage>
</organism>
<accession>A0A9P4GWT0</accession>
<proteinExistence type="predicted"/>
<name>A0A9P4GWT0_9PLEO</name>
<dbReference type="AlphaFoldDB" id="A0A9P4GWT0"/>